<keyword evidence="3 5" id="KW-1133">Transmembrane helix</keyword>
<dbReference type="InterPro" id="IPR037185">
    <property type="entry name" value="EmrE-like"/>
</dbReference>
<feature type="transmembrane region" description="Helical" evidence="5">
    <location>
        <begin position="52"/>
        <end position="71"/>
    </location>
</feature>
<feature type="domain" description="EamA" evidence="6">
    <location>
        <begin position="20"/>
        <end position="152"/>
    </location>
</feature>
<dbReference type="AlphaFoldDB" id="A0A7T5VDI0"/>
<proteinExistence type="predicted"/>
<feature type="transmembrane region" description="Helical" evidence="5">
    <location>
        <begin position="249"/>
        <end position="269"/>
    </location>
</feature>
<dbReference type="GO" id="GO:0016020">
    <property type="term" value="C:membrane"/>
    <property type="evidence" value="ECO:0007669"/>
    <property type="project" value="UniProtKB-SubCell"/>
</dbReference>
<gene>
    <name evidence="7" type="ORF">HP555_08615</name>
</gene>
<feature type="transmembrane region" description="Helical" evidence="5">
    <location>
        <begin position="19"/>
        <end position="40"/>
    </location>
</feature>
<keyword evidence="8" id="KW-1185">Reference proteome</keyword>
<evidence type="ECO:0000313" key="7">
    <source>
        <dbReference type="EMBL" id="QQG65925.1"/>
    </source>
</evidence>
<feature type="transmembrane region" description="Helical" evidence="5">
    <location>
        <begin position="194"/>
        <end position="214"/>
    </location>
</feature>
<dbReference type="PANTHER" id="PTHR22911:SF6">
    <property type="entry name" value="SOLUTE CARRIER FAMILY 35 MEMBER G1"/>
    <property type="match status" value="1"/>
</dbReference>
<dbReference type="PANTHER" id="PTHR22911">
    <property type="entry name" value="ACYL-MALONYL CONDENSING ENZYME-RELATED"/>
    <property type="match status" value="1"/>
</dbReference>
<dbReference type="InterPro" id="IPR000620">
    <property type="entry name" value="EamA_dom"/>
</dbReference>
<name>A0A7T5VDI0_9BACT</name>
<evidence type="ECO:0000256" key="3">
    <source>
        <dbReference type="ARBA" id="ARBA00022989"/>
    </source>
</evidence>
<feature type="transmembrane region" description="Helical" evidence="5">
    <location>
        <begin position="220"/>
        <end position="242"/>
    </location>
</feature>
<reference evidence="7 8" key="1">
    <citation type="submission" date="2020-05" db="EMBL/GenBank/DDBJ databases">
        <title>Complete genome of Desulfobulbus oligotrophicus.</title>
        <authorList>
            <person name="Podar M."/>
        </authorList>
    </citation>
    <scope>NUCLEOTIDE SEQUENCE [LARGE SCALE GENOMIC DNA]</scope>
    <source>
        <strain evidence="7 8">Prop6</strain>
    </source>
</reference>
<comment type="subcellular location">
    <subcellularLocation>
        <location evidence="1">Membrane</location>
        <topology evidence="1">Multi-pass membrane protein</topology>
    </subcellularLocation>
</comment>
<protein>
    <submittedName>
        <fullName evidence="7">DMT family transporter</fullName>
    </submittedName>
</protein>
<dbReference type="RefSeq" id="WP_199261554.1">
    <property type="nucleotide sequence ID" value="NZ_CP054140.1"/>
</dbReference>
<dbReference type="Pfam" id="PF00892">
    <property type="entry name" value="EamA"/>
    <property type="match status" value="2"/>
</dbReference>
<feature type="transmembrane region" description="Helical" evidence="5">
    <location>
        <begin position="164"/>
        <end position="182"/>
    </location>
</feature>
<evidence type="ECO:0000313" key="8">
    <source>
        <dbReference type="Proteomes" id="UP000596092"/>
    </source>
</evidence>
<dbReference type="EMBL" id="CP054140">
    <property type="protein sequence ID" value="QQG65925.1"/>
    <property type="molecule type" value="Genomic_DNA"/>
</dbReference>
<keyword evidence="4 5" id="KW-0472">Membrane</keyword>
<evidence type="ECO:0000256" key="1">
    <source>
        <dbReference type="ARBA" id="ARBA00004141"/>
    </source>
</evidence>
<keyword evidence="2 5" id="KW-0812">Transmembrane</keyword>
<evidence type="ECO:0000259" key="6">
    <source>
        <dbReference type="Pfam" id="PF00892"/>
    </source>
</evidence>
<feature type="transmembrane region" description="Helical" evidence="5">
    <location>
        <begin position="108"/>
        <end position="129"/>
    </location>
</feature>
<accession>A0A7T5VDI0</accession>
<evidence type="ECO:0000256" key="5">
    <source>
        <dbReference type="SAM" id="Phobius"/>
    </source>
</evidence>
<evidence type="ECO:0000256" key="4">
    <source>
        <dbReference type="ARBA" id="ARBA00023136"/>
    </source>
</evidence>
<dbReference type="SUPFAM" id="SSF103481">
    <property type="entry name" value="Multidrug resistance efflux transporter EmrE"/>
    <property type="match status" value="2"/>
</dbReference>
<dbReference type="KEGG" id="dog:HP555_08615"/>
<dbReference type="Proteomes" id="UP000596092">
    <property type="component" value="Chromosome"/>
</dbReference>
<feature type="transmembrane region" description="Helical" evidence="5">
    <location>
        <begin position="275"/>
        <end position="293"/>
    </location>
</feature>
<evidence type="ECO:0000256" key="2">
    <source>
        <dbReference type="ARBA" id="ARBA00022692"/>
    </source>
</evidence>
<sequence>MAVPASQTRQADLARHRQLLGWLAVFGSAVFFYLATAIISWGRSYVTISATYYTFARFVLGFVLVGTVFVLKGHRPSCNHVHYIFGRTVTNALAVLCFYKAVDVSSLASANILNMTYPVFVAIFSWITLRDQRDTVALGIVGLASLGIWLILDPAGTTLDWNNYWGLLSGLFAGVSIIYLNLSRQFHDAQTILFYMFGLGALCILPFLHGTIFLPRPLDLFFLLTCSIAGILGQYLLTYGFLYVTAVEGAVISSSRILIAAFLGPFLVADPPLTATGWLGAALLFAANVALAVRKKPSR</sequence>
<feature type="domain" description="EamA" evidence="6">
    <location>
        <begin position="164"/>
        <end position="287"/>
    </location>
</feature>
<organism evidence="7 8">
    <name type="scientific">Desulfobulbus oligotrophicus</name>
    <dbReference type="NCBI Taxonomy" id="1909699"/>
    <lineage>
        <taxon>Bacteria</taxon>
        <taxon>Pseudomonadati</taxon>
        <taxon>Thermodesulfobacteriota</taxon>
        <taxon>Desulfobulbia</taxon>
        <taxon>Desulfobulbales</taxon>
        <taxon>Desulfobulbaceae</taxon>
        <taxon>Desulfobulbus</taxon>
    </lineage>
</organism>
<feature type="transmembrane region" description="Helical" evidence="5">
    <location>
        <begin position="83"/>
        <end position="102"/>
    </location>
</feature>
<feature type="transmembrane region" description="Helical" evidence="5">
    <location>
        <begin position="136"/>
        <end position="152"/>
    </location>
</feature>